<comment type="caution">
    <text evidence="2">The sequence shown here is derived from an EMBL/GenBank/DDBJ whole genome shotgun (WGS) entry which is preliminary data.</text>
</comment>
<protein>
    <recommendedName>
        <fullName evidence="4">Virulence protein</fullName>
    </recommendedName>
</protein>
<gene>
    <name evidence="2" type="ORF">O7A05_07715</name>
</gene>
<name>A0ABU8KB70_9HYPH</name>
<evidence type="ECO:0000256" key="1">
    <source>
        <dbReference type="SAM" id="MobiDB-lite"/>
    </source>
</evidence>
<accession>A0ABU8KB70</accession>
<organism evidence="2 3">
    <name type="scientific">Mesorhizobium argentiipisi</name>
    <dbReference type="NCBI Taxonomy" id="3015175"/>
    <lineage>
        <taxon>Bacteria</taxon>
        <taxon>Pseudomonadati</taxon>
        <taxon>Pseudomonadota</taxon>
        <taxon>Alphaproteobacteria</taxon>
        <taxon>Hyphomicrobiales</taxon>
        <taxon>Phyllobacteriaceae</taxon>
        <taxon>Mesorhizobium</taxon>
    </lineage>
</organism>
<evidence type="ECO:0000313" key="2">
    <source>
        <dbReference type="EMBL" id="MEI9402049.1"/>
    </source>
</evidence>
<feature type="region of interest" description="Disordered" evidence="1">
    <location>
        <begin position="1"/>
        <end position="24"/>
    </location>
</feature>
<reference evidence="2 3" key="1">
    <citation type="submission" date="2022-12" db="EMBL/GenBank/DDBJ databases">
        <authorList>
            <person name="Muema E."/>
        </authorList>
    </citation>
    <scope>NUCLEOTIDE SEQUENCE [LARGE SCALE GENOMIC DNA]</scope>
    <source>
        <strain evidence="3">1330</strain>
    </source>
</reference>
<dbReference type="EMBL" id="JAPYKO010000003">
    <property type="protein sequence ID" value="MEI9402049.1"/>
    <property type="molecule type" value="Genomic_DNA"/>
</dbReference>
<feature type="compositionally biased region" description="Basic and acidic residues" evidence="1">
    <location>
        <begin position="1"/>
        <end position="18"/>
    </location>
</feature>
<evidence type="ECO:0000313" key="3">
    <source>
        <dbReference type="Proteomes" id="UP001366503"/>
    </source>
</evidence>
<keyword evidence="3" id="KW-1185">Reference proteome</keyword>
<sequence>MDRDGPGNRPEGSNRDGRGTTGLSRIPTELLGELAKHLISDDPAATARNLTNFKATSRSVQHEFENGGAVGEFHTRLNRLGTSAQALYTASMPAQDDLPDLVKSRYLTRTVGPILKFQNATRKSAVADKILALTPQGAEARALSKIADNLGDFSQVDRTRLLDRSVELFTATAAQGAHGQWSVLISTARALKKGHEHLNDGQRERLDGSFAQDPYAGALYRAIQVRSTGRAVPQPNPDLDRNIDAIGNRANGLPPERSYGQANEIAQIGTSINESYDSARAELMHSERGRGLTR</sequence>
<proteinExistence type="predicted"/>
<evidence type="ECO:0008006" key="4">
    <source>
        <dbReference type="Google" id="ProtNLM"/>
    </source>
</evidence>
<dbReference type="Proteomes" id="UP001366503">
    <property type="component" value="Unassembled WGS sequence"/>
</dbReference>
<dbReference type="RefSeq" id="WP_337092365.1">
    <property type="nucleotide sequence ID" value="NZ_JAPYKO010000003.1"/>
</dbReference>